<gene>
    <name evidence="1" type="ORF">FHP25_00815</name>
</gene>
<dbReference type="InterPro" id="IPR007459">
    <property type="entry name" value="DNA_pol3_chi"/>
</dbReference>
<dbReference type="Pfam" id="PF04364">
    <property type="entry name" value="DNA_pol3_chi"/>
    <property type="match status" value="1"/>
</dbReference>
<dbReference type="PANTHER" id="PTHR38767">
    <property type="entry name" value="DNA POLYMERASE III SUBUNIT CHI"/>
    <property type="match status" value="1"/>
</dbReference>
<dbReference type="Gene3D" id="3.40.50.10110">
    <property type="entry name" value="DNA polymerase III subunit chi"/>
    <property type="match status" value="1"/>
</dbReference>
<proteinExistence type="predicted"/>
<dbReference type="GO" id="GO:0032298">
    <property type="term" value="P:positive regulation of DNA-templated DNA replication initiation"/>
    <property type="evidence" value="ECO:0007669"/>
    <property type="project" value="TreeGrafter"/>
</dbReference>
<sequence length="149" mass="16807">MSEVRFYHLMRGSLEDVLPRMLDLTLERGKRAVVLLGSAERVEALNAHLWTYDPGSFLPHGSARDGHAARHPIWLTHVDENPNASSYLFVADGARSERVADYERVSEIFDGRDEAAVADARARWTAYKAAGHAIEYWQQGERGGWEKKA</sequence>
<dbReference type="GO" id="GO:0006260">
    <property type="term" value="P:DNA replication"/>
    <property type="evidence" value="ECO:0007669"/>
    <property type="project" value="InterPro"/>
</dbReference>
<name>A0A5C8PV99_9HYPH</name>
<dbReference type="PANTHER" id="PTHR38767:SF1">
    <property type="entry name" value="DNA POLYMERASE III SUBUNIT CHI"/>
    <property type="match status" value="1"/>
</dbReference>
<accession>A0A5C8PV99</accession>
<dbReference type="GO" id="GO:0003887">
    <property type="term" value="F:DNA-directed DNA polymerase activity"/>
    <property type="evidence" value="ECO:0007669"/>
    <property type="project" value="InterPro"/>
</dbReference>
<dbReference type="AlphaFoldDB" id="A0A5C8PV99"/>
<keyword evidence="2" id="KW-1185">Reference proteome</keyword>
<dbReference type="OrthoDB" id="9795973at2"/>
<dbReference type="NCBIfam" id="NF004347">
    <property type="entry name" value="PRK05728.1-4"/>
    <property type="match status" value="1"/>
</dbReference>
<dbReference type="RefSeq" id="WP_147844978.1">
    <property type="nucleotide sequence ID" value="NZ_VDUZ01000001.1"/>
</dbReference>
<organism evidence="1 2">
    <name type="scientific">Vineibacter terrae</name>
    <dbReference type="NCBI Taxonomy" id="2586908"/>
    <lineage>
        <taxon>Bacteria</taxon>
        <taxon>Pseudomonadati</taxon>
        <taxon>Pseudomonadota</taxon>
        <taxon>Alphaproteobacteria</taxon>
        <taxon>Hyphomicrobiales</taxon>
        <taxon>Vineibacter</taxon>
    </lineage>
</organism>
<dbReference type="Proteomes" id="UP000321638">
    <property type="component" value="Unassembled WGS sequence"/>
</dbReference>
<evidence type="ECO:0000313" key="1">
    <source>
        <dbReference type="EMBL" id="TXL82272.1"/>
    </source>
</evidence>
<dbReference type="InterPro" id="IPR036768">
    <property type="entry name" value="PolIII_chi_sf"/>
</dbReference>
<dbReference type="GO" id="GO:0003677">
    <property type="term" value="F:DNA binding"/>
    <property type="evidence" value="ECO:0007669"/>
    <property type="project" value="InterPro"/>
</dbReference>
<dbReference type="EMBL" id="VDUZ01000001">
    <property type="protein sequence ID" value="TXL82272.1"/>
    <property type="molecule type" value="Genomic_DNA"/>
</dbReference>
<comment type="caution">
    <text evidence="1">The sequence shown here is derived from an EMBL/GenBank/DDBJ whole genome shotgun (WGS) entry which is preliminary data.</text>
</comment>
<dbReference type="SUPFAM" id="SSF102400">
    <property type="entry name" value="DNA polymerase III chi subunit"/>
    <property type="match status" value="1"/>
</dbReference>
<protein>
    <submittedName>
        <fullName evidence="1">DNA polymerase III subunit chi</fullName>
    </submittedName>
</protein>
<evidence type="ECO:0000313" key="2">
    <source>
        <dbReference type="Proteomes" id="UP000321638"/>
    </source>
</evidence>
<reference evidence="1 2" key="1">
    <citation type="submission" date="2019-06" db="EMBL/GenBank/DDBJ databases">
        <title>New taxonomy in bacterial strain CC-CFT640, isolated from vineyard.</title>
        <authorList>
            <person name="Lin S.-Y."/>
            <person name="Tsai C.-F."/>
            <person name="Young C.-C."/>
        </authorList>
    </citation>
    <scope>NUCLEOTIDE SEQUENCE [LARGE SCALE GENOMIC DNA]</scope>
    <source>
        <strain evidence="1 2">CC-CFT640</strain>
    </source>
</reference>